<evidence type="ECO:0000256" key="5">
    <source>
        <dbReference type="SAM" id="MobiDB-lite"/>
    </source>
</evidence>
<dbReference type="PANTHER" id="PTHR37418">
    <property type="entry name" value="3-KETO-5-AMINOHEXANOATE CLEAVAGE ENZYME-RELATED"/>
    <property type="match status" value="1"/>
</dbReference>
<evidence type="ECO:0000256" key="1">
    <source>
        <dbReference type="ARBA" id="ARBA00001947"/>
    </source>
</evidence>
<dbReference type="RefSeq" id="WP_183342093.1">
    <property type="nucleotide sequence ID" value="NZ_JACHNU010000002.1"/>
</dbReference>
<dbReference type="SUPFAM" id="SSF102114">
    <property type="entry name" value="Radical SAM enzymes"/>
    <property type="match status" value="1"/>
</dbReference>
<reference evidence="6 7" key="1">
    <citation type="submission" date="2020-08" db="EMBL/GenBank/DDBJ databases">
        <title>Genomic Encyclopedia of Archaeal and Bacterial Type Strains, Phase II (KMG-II): from individual species to whole genera.</title>
        <authorList>
            <person name="Goeker M."/>
        </authorList>
    </citation>
    <scope>NUCLEOTIDE SEQUENCE [LARGE SCALE GENOMIC DNA]</scope>
    <source>
        <strain evidence="6 7">DSM 23288</strain>
    </source>
</reference>
<accession>A0A840ICW4</accession>
<gene>
    <name evidence="6" type="ORF">BDZ31_002295</name>
</gene>
<keyword evidence="4" id="KW-0862">Zinc</keyword>
<dbReference type="InterPro" id="IPR058240">
    <property type="entry name" value="rSAM_sf"/>
</dbReference>
<evidence type="ECO:0000256" key="3">
    <source>
        <dbReference type="ARBA" id="ARBA00022723"/>
    </source>
</evidence>
<dbReference type="EMBL" id="JACHNU010000002">
    <property type="protein sequence ID" value="MBB4662709.1"/>
    <property type="molecule type" value="Genomic_DNA"/>
</dbReference>
<dbReference type="InterPro" id="IPR013785">
    <property type="entry name" value="Aldolase_TIM"/>
</dbReference>
<comment type="cofactor">
    <cofactor evidence="1">
        <name>Zn(2+)</name>
        <dbReference type="ChEBI" id="CHEBI:29105"/>
    </cofactor>
</comment>
<dbReference type="GO" id="GO:0043720">
    <property type="term" value="F:3-keto-5-aminohexanoate cleavage activity"/>
    <property type="evidence" value="ECO:0007669"/>
    <property type="project" value="InterPro"/>
</dbReference>
<keyword evidence="2" id="KW-0808">Transferase</keyword>
<sequence length="312" mass="33900">MSLEDPVIVTCSISGAIANRDQCPAIPYTPEEYAAEARRAVDEGASMIHIHARTPDGVPSYEVEDFRAITEAILAEVGDVVVNFSTGAVGVPLEKRIAYLRALKPDVAALNMGSMNYAKYSRRRRDFVFHTVFENSFETIITLLKAMNEEGIKPEHECFDTGHIANLDPLLDMGILEEPLQISCVMGVTGGIRPTARNLAHMAENVPGGPDGPNEWGVIGISRDQWTLIATALTLGGNVRAGLEDNFYLPDGTMARSNGDLIAQAARMARDVGRRVATVAEAREMLRIPRREARDAPEELAQGARSSAEAAR</sequence>
<keyword evidence="3" id="KW-0479">Metal-binding</keyword>
<keyword evidence="7" id="KW-1185">Reference proteome</keyword>
<dbReference type="InterPro" id="IPR008567">
    <property type="entry name" value="BKACE"/>
</dbReference>
<evidence type="ECO:0000256" key="4">
    <source>
        <dbReference type="ARBA" id="ARBA00022833"/>
    </source>
</evidence>
<dbReference type="Proteomes" id="UP000585272">
    <property type="component" value="Unassembled WGS sequence"/>
</dbReference>
<dbReference type="PANTHER" id="PTHR37418:SF2">
    <property type="entry name" value="3-KETO-5-AMINOHEXANOATE CLEAVAGE ENZYME"/>
    <property type="match status" value="1"/>
</dbReference>
<organism evidence="6 7">
    <name type="scientific">Conexibacter arvalis</name>
    <dbReference type="NCBI Taxonomy" id="912552"/>
    <lineage>
        <taxon>Bacteria</taxon>
        <taxon>Bacillati</taxon>
        <taxon>Actinomycetota</taxon>
        <taxon>Thermoleophilia</taxon>
        <taxon>Solirubrobacterales</taxon>
        <taxon>Conexibacteraceae</taxon>
        <taxon>Conexibacter</taxon>
    </lineage>
</organism>
<comment type="caution">
    <text evidence="6">The sequence shown here is derived from an EMBL/GenBank/DDBJ whole genome shotgun (WGS) entry which is preliminary data.</text>
</comment>
<dbReference type="Gene3D" id="3.20.20.70">
    <property type="entry name" value="Aldolase class I"/>
    <property type="match status" value="1"/>
</dbReference>
<proteinExistence type="predicted"/>
<name>A0A840ICW4_9ACTN</name>
<dbReference type="Pfam" id="PF05853">
    <property type="entry name" value="BKACE"/>
    <property type="match status" value="1"/>
</dbReference>
<evidence type="ECO:0000313" key="7">
    <source>
        <dbReference type="Proteomes" id="UP000585272"/>
    </source>
</evidence>
<evidence type="ECO:0000313" key="6">
    <source>
        <dbReference type="EMBL" id="MBB4662709.1"/>
    </source>
</evidence>
<dbReference type="AlphaFoldDB" id="A0A840ICW4"/>
<feature type="region of interest" description="Disordered" evidence="5">
    <location>
        <begin position="290"/>
        <end position="312"/>
    </location>
</feature>
<protein>
    <submittedName>
        <fullName evidence="6">Uncharacterized protein (DUF849 family)</fullName>
    </submittedName>
</protein>
<dbReference type="GO" id="GO:0046872">
    <property type="term" value="F:metal ion binding"/>
    <property type="evidence" value="ECO:0007669"/>
    <property type="project" value="UniProtKB-KW"/>
</dbReference>
<evidence type="ECO:0000256" key="2">
    <source>
        <dbReference type="ARBA" id="ARBA00022679"/>
    </source>
</evidence>